<gene>
    <name evidence="10" type="primary">RSM23</name>
    <name evidence="10" type="ORF">TWF730_000338</name>
</gene>
<dbReference type="PANTHER" id="PTHR12810">
    <property type="entry name" value="MITOCHONDRIAL 28S RIBOSOMAL PROTEIN S29"/>
    <property type="match status" value="1"/>
</dbReference>
<protein>
    <recommendedName>
        <fullName evidence="7">Small ribosomal subunit protein mS29</fullName>
    </recommendedName>
</protein>
<keyword evidence="3" id="KW-0809">Transit peptide</keyword>
<evidence type="ECO:0000313" key="10">
    <source>
        <dbReference type="EMBL" id="KAK6362885.1"/>
    </source>
</evidence>
<dbReference type="InterPro" id="IPR027417">
    <property type="entry name" value="P-loop_NTPase"/>
</dbReference>
<dbReference type="InterPro" id="IPR019368">
    <property type="entry name" value="Ribosomal_mS29"/>
</dbReference>
<evidence type="ECO:0000256" key="1">
    <source>
        <dbReference type="ARBA" id="ARBA00004173"/>
    </source>
</evidence>
<dbReference type="Pfam" id="PF10236">
    <property type="entry name" value="DAP3"/>
    <property type="match status" value="1"/>
</dbReference>
<feature type="region of interest" description="Disordered" evidence="9">
    <location>
        <begin position="35"/>
        <end position="77"/>
    </location>
</feature>
<evidence type="ECO:0000256" key="9">
    <source>
        <dbReference type="SAM" id="MobiDB-lite"/>
    </source>
</evidence>
<evidence type="ECO:0000256" key="4">
    <source>
        <dbReference type="ARBA" id="ARBA00022980"/>
    </source>
</evidence>
<evidence type="ECO:0000256" key="2">
    <source>
        <dbReference type="ARBA" id="ARBA00009863"/>
    </source>
</evidence>
<organism evidence="10 11">
    <name type="scientific">Orbilia blumenaviensis</name>
    <dbReference type="NCBI Taxonomy" id="1796055"/>
    <lineage>
        <taxon>Eukaryota</taxon>
        <taxon>Fungi</taxon>
        <taxon>Dikarya</taxon>
        <taxon>Ascomycota</taxon>
        <taxon>Pezizomycotina</taxon>
        <taxon>Orbiliomycetes</taxon>
        <taxon>Orbiliales</taxon>
        <taxon>Orbiliaceae</taxon>
        <taxon>Orbilia</taxon>
    </lineage>
</organism>
<dbReference type="AlphaFoldDB" id="A0AAV9VL88"/>
<sequence>MASSACWRCTGRALLQSSTRSRSCSASRLARPIVAIPPSSSTSSTSTIDTPRPFHTTPPPAAAQKGQNTRKPVVNKPLNLKSKKKTVTTVKKPDIGYRRALRKAIVLSNSNAPNLELPELTTQIMTDTESVGKVFAINMEDLEKMRALETFQKRQGWQFFYRPTTFIRNESVGIARAMESVERYTGEAAAATAQGEGQATTPHAKKSKPAISEASDIIDEAEPPIAGGEAAEADLAAMETEASMTIETLESGLAAVKEEIIGIELNLDELTSGENADSKANGKAITELLRRKEHLERVVRRVTPVINYQVNQEERKVRRAMSKKEPPQTIEDFEAIIAREEQRQRKLQAKREEWAKMKKEAQDKASRQVANYVITGGSGTGKSILLFQTIVNAIQRKWIVMTLPNAHEIVIGTTSYEIHPETGRYVQRDYLAKLLSRIARANGPILSGYKIPEAVQFAGIEVAAGSPLTAIINHGSSGPEHSYEAFMAFLAELEKPGAPPVLFTMDNLDYATRKGTAYKDPDYKDVHPADLDIVHTFFEYLSGRRKFARQMVVAATTSEIYPNPSLYETLNGNPLPGIGKYDHRIPAAMGTTAKTITLRGLSREHTKLLLEFYKSAGLWDYSWERSVPTNLALEGAGITEEEYKRLKGMFDWDVASLPAVEEGAEEGEGAEGDAAAADTSLADVQKALVIGEVAKEEGRAFEVQRMMEVFKSKPLTEHEVVEKHILTGGVPRQVMKLCLRVKGSLNM</sequence>
<dbReference type="GO" id="GO:0005763">
    <property type="term" value="C:mitochondrial small ribosomal subunit"/>
    <property type="evidence" value="ECO:0007669"/>
    <property type="project" value="TreeGrafter"/>
</dbReference>
<evidence type="ECO:0000256" key="3">
    <source>
        <dbReference type="ARBA" id="ARBA00022946"/>
    </source>
</evidence>
<evidence type="ECO:0000313" key="11">
    <source>
        <dbReference type="Proteomes" id="UP001373714"/>
    </source>
</evidence>
<evidence type="ECO:0000256" key="6">
    <source>
        <dbReference type="ARBA" id="ARBA00023274"/>
    </source>
</evidence>
<comment type="similarity">
    <text evidence="2">Belongs to the mitochondrion-specific ribosomal protein mS29 family.</text>
</comment>
<comment type="subcellular location">
    <subcellularLocation>
        <location evidence="1">Mitochondrion</location>
    </subcellularLocation>
</comment>
<keyword evidence="4 10" id="KW-0689">Ribosomal protein</keyword>
<keyword evidence="8" id="KW-0175">Coiled coil</keyword>
<evidence type="ECO:0000256" key="7">
    <source>
        <dbReference type="ARBA" id="ARBA00035140"/>
    </source>
</evidence>
<comment type="caution">
    <text evidence="10">The sequence shown here is derived from an EMBL/GenBank/DDBJ whole genome shotgun (WGS) entry which is preliminary data.</text>
</comment>
<feature type="coiled-coil region" evidence="8">
    <location>
        <begin position="330"/>
        <end position="364"/>
    </location>
</feature>
<dbReference type="EMBL" id="JAVHNS010000001">
    <property type="protein sequence ID" value="KAK6362885.1"/>
    <property type="molecule type" value="Genomic_DNA"/>
</dbReference>
<proteinExistence type="inferred from homology"/>
<dbReference type="Proteomes" id="UP001373714">
    <property type="component" value="Unassembled WGS sequence"/>
</dbReference>
<accession>A0AAV9VL88</accession>
<evidence type="ECO:0000256" key="5">
    <source>
        <dbReference type="ARBA" id="ARBA00023128"/>
    </source>
</evidence>
<dbReference type="PANTHER" id="PTHR12810:SF0">
    <property type="entry name" value="SMALL RIBOSOMAL SUBUNIT PROTEIN MS29"/>
    <property type="match status" value="1"/>
</dbReference>
<reference evidence="10 11" key="1">
    <citation type="submission" date="2019-10" db="EMBL/GenBank/DDBJ databases">
        <authorList>
            <person name="Palmer J.M."/>
        </authorList>
    </citation>
    <scope>NUCLEOTIDE SEQUENCE [LARGE SCALE GENOMIC DNA]</scope>
    <source>
        <strain evidence="10 11">TWF730</strain>
    </source>
</reference>
<dbReference type="GO" id="GO:0003735">
    <property type="term" value="F:structural constituent of ribosome"/>
    <property type="evidence" value="ECO:0007669"/>
    <property type="project" value="TreeGrafter"/>
</dbReference>
<keyword evidence="11" id="KW-1185">Reference proteome</keyword>
<evidence type="ECO:0000256" key="8">
    <source>
        <dbReference type="SAM" id="Coils"/>
    </source>
</evidence>
<dbReference type="SUPFAM" id="SSF52540">
    <property type="entry name" value="P-loop containing nucleoside triphosphate hydrolases"/>
    <property type="match status" value="1"/>
</dbReference>
<name>A0AAV9VL88_9PEZI</name>
<keyword evidence="5" id="KW-0496">Mitochondrion</keyword>
<keyword evidence="6" id="KW-0687">Ribonucleoprotein</keyword>